<evidence type="ECO:0000256" key="1">
    <source>
        <dbReference type="SAM" id="Phobius"/>
    </source>
</evidence>
<gene>
    <name evidence="2" type="ORF">RJ641_001069</name>
</gene>
<evidence type="ECO:0000313" key="2">
    <source>
        <dbReference type="EMBL" id="KAK6947596.1"/>
    </source>
</evidence>
<dbReference type="AlphaFoldDB" id="A0AAN8ZRP5"/>
<comment type="caution">
    <text evidence="2">The sequence shown here is derived from an EMBL/GenBank/DDBJ whole genome shotgun (WGS) entry which is preliminary data.</text>
</comment>
<keyword evidence="3" id="KW-1185">Reference proteome</keyword>
<organism evidence="2 3">
    <name type="scientific">Dillenia turbinata</name>
    <dbReference type="NCBI Taxonomy" id="194707"/>
    <lineage>
        <taxon>Eukaryota</taxon>
        <taxon>Viridiplantae</taxon>
        <taxon>Streptophyta</taxon>
        <taxon>Embryophyta</taxon>
        <taxon>Tracheophyta</taxon>
        <taxon>Spermatophyta</taxon>
        <taxon>Magnoliopsida</taxon>
        <taxon>eudicotyledons</taxon>
        <taxon>Gunneridae</taxon>
        <taxon>Pentapetalae</taxon>
        <taxon>Dilleniales</taxon>
        <taxon>Dilleniaceae</taxon>
        <taxon>Dillenia</taxon>
    </lineage>
</organism>
<feature type="transmembrane region" description="Helical" evidence="1">
    <location>
        <begin position="24"/>
        <end position="41"/>
    </location>
</feature>
<sequence length="94" mass="10175">IMAIAALGFGIWMSTHHDECRRSLTLPVLGVGVVICLMFIVTNNGSGHRAAGLRLEEFQVQGVPTSILQSLVPKNSTLQYSHQLKLGAAETPFE</sequence>
<keyword evidence="1" id="KW-1133">Transmembrane helix</keyword>
<name>A0AAN8ZRP5_9MAGN</name>
<keyword evidence="1" id="KW-0472">Membrane</keyword>
<accession>A0AAN8ZRP5</accession>
<feature type="non-terminal residue" evidence="2">
    <location>
        <position position="1"/>
    </location>
</feature>
<keyword evidence="1" id="KW-0812">Transmembrane</keyword>
<dbReference type="Proteomes" id="UP001370490">
    <property type="component" value="Unassembled WGS sequence"/>
</dbReference>
<reference evidence="2 3" key="1">
    <citation type="submission" date="2023-12" db="EMBL/GenBank/DDBJ databases">
        <title>A high-quality genome assembly for Dillenia turbinata (Dilleniales).</title>
        <authorList>
            <person name="Chanderbali A."/>
        </authorList>
    </citation>
    <scope>NUCLEOTIDE SEQUENCE [LARGE SCALE GENOMIC DNA]</scope>
    <source>
        <strain evidence="2">LSX21</strain>
        <tissue evidence="2">Leaf</tissue>
    </source>
</reference>
<protein>
    <submittedName>
        <fullName evidence="2">Uncharacterized protein</fullName>
    </submittedName>
</protein>
<dbReference type="EMBL" id="JBAMMX010000001">
    <property type="protein sequence ID" value="KAK6947596.1"/>
    <property type="molecule type" value="Genomic_DNA"/>
</dbReference>
<evidence type="ECO:0000313" key="3">
    <source>
        <dbReference type="Proteomes" id="UP001370490"/>
    </source>
</evidence>
<proteinExistence type="predicted"/>